<feature type="region of interest" description="Disordered" evidence="6">
    <location>
        <begin position="1"/>
        <end position="23"/>
    </location>
</feature>
<evidence type="ECO:0000256" key="2">
    <source>
        <dbReference type="ARBA" id="ARBA00022517"/>
    </source>
</evidence>
<dbReference type="InterPro" id="IPR007177">
    <property type="entry name" value="Tsr3_C"/>
</dbReference>
<organism evidence="8 9">
    <name type="scientific">Apatococcus fuscideae</name>
    <dbReference type="NCBI Taxonomy" id="2026836"/>
    <lineage>
        <taxon>Eukaryota</taxon>
        <taxon>Viridiplantae</taxon>
        <taxon>Chlorophyta</taxon>
        <taxon>core chlorophytes</taxon>
        <taxon>Trebouxiophyceae</taxon>
        <taxon>Chlorellales</taxon>
        <taxon>Chlorellaceae</taxon>
        <taxon>Apatococcus</taxon>
    </lineage>
</organism>
<dbReference type="GO" id="GO:0106388">
    <property type="term" value="F:rRNA small subunit aminocarboxypropyltransferase activity"/>
    <property type="evidence" value="ECO:0007669"/>
    <property type="project" value="InterPro"/>
</dbReference>
<feature type="region of interest" description="Disordered" evidence="6">
    <location>
        <begin position="141"/>
        <end position="198"/>
    </location>
</feature>
<keyword evidence="3" id="KW-0698">rRNA processing</keyword>
<evidence type="ECO:0000256" key="1">
    <source>
        <dbReference type="ARBA" id="ARBA00022490"/>
    </source>
</evidence>
<dbReference type="PANTHER" id="PTHR20426">
    <property type="entry name" value="RIBOSOME BIOGENESIS PROTEIN TSR3 HOMOLOG"/>
    <property type="match status" value="1"/>
</dbReference>
<feature type="compositionally biased region" description="Basic residues" evidence="6">
    <location>
        <begin position="1"/>
        <end position="12"/>
    </location>
</feature>
<proteinExistence type="predicted"/>
<keyword evidence="2" id="KW-0690">Ribosome biogenesis</keyword>
<reference evidence="8 9" key="1">
    <citation type="journal article" date="2024" name="Nat. Commun.">
        <title>Phylogenomics reveals the evolutionary origins of lichenization in chlorophyte algae.</title>
        <authorList>
            <person name="Puginier C."/>
            <person name="Libourel C."/>
            <person name="Otte J."/>
            <person name="Skaloud P."/>
            <person name="Haon M."/>
            <person name="Grisel S."/>
            <person name="Petersen M."/>
            <person name="Berrin J.G."/>
            <person name="Delaux P.M."/>
            <person name="Dal Grande F."/>
            <person name="Keller J."/>
        </authorList>
    </citation>
    <scope>NUCLEOTIDE SEQUENCE [LARGE SCALE GENOMIC DNA]</scope>
    <source>
        <strain evidence="8 9">SAG 2523</strain>
    </source>
</reference>
<dbReference type="Pfam" id="PF04034">
    <property type="entry name" value="Ribo_biogen_C"/>
    <property type="match status" value="1"/>
</dbReference>
<dbReference type="AlphaFoldDB" id="A0AAW1T527"/>
<evidence type="ECO:0000256" key="6">
    <source>
        <dbReference type="SAM" id="MobiDB-lite"/>
    </source>
</evidence>
<feature type="domain" description="16S/18S rRNA aminocarboxypropyltransferase Tsr3 C-terminal" evidence="7">
    <location>
        <begin position="9"/>
        <end position="126"/>
    </location>
</feature>
<keyword evidence="5" id="KW-0949">S-adenosyl-L-methionine</keyword>
<protein>
    <recommendedName>
        <fullName evidence="7">16S/18S rRNA aminocarboxypropyltransferase Tsr3 C-terminal domain-containing protein</fullName>
    </recommendedName>
</protein>
<dbReference type="InterPro" id="IPR022968">
    <property type="entry name" value="Tsr3-like"/>
</dbReference>
<evidence type="ECO:0000313" key="8">
    <source>
        <dbReference type="EMBL" id="KAK9864003.1"/>
    </source>
</evidence>
<gene>
    <name evidence="8" type="ORF">WJX84_001927</name>
</gene>
<comment type="caution">
    <text evidence="8">The sequence shown here is derived from an EMBL/GenBank/DDBJ whole genome shotgun (WGS) entry which is preliminary data.</text>
</comment>
<evidence type="ECO:0000313" key="9">
    <source>
        <dbReference type="Proteomes" id="UP001485043"/>
    </source>
</evidence>
<accession>A0AAW1T527</accession>
<evidence type="ECO:0000256" key="4">
    <source>
        <dbReference type="ARBA" id="ARBA00022679"/>
    </source>
</evidence>
<dbReference type="PANTHER" id="PTHR20426:SF0">
    <property type="entry name" value="18S RRNA AMINOCARBOXYPROPYLTRANSFERASE"/>
    <property type="match status" value="1"/>
</dbReference>
<evidence type="ECO:0000256" key="5">
    <source>
        <dbReference type="ARBA" id="ARBA00022691"/>
    </source>
</evidence>
<dbReference type="EMBL" id="JALJOV010000403">
    <property type="protein sequence ID" value="KAK9864003.1"/>
    <property type="molecule type" value="Genomic_DNA"/>
</dbReference>
<keyword evidence="1" id="KW-0963">Cytoplasm</keyword>
<evidence type="ECO:0000256" key="3">
    <source>
        <dbReference type="ARBA" id="ARBA00022552"/>
    </source>
</evidence>
<name>A0AAW1T527_9CHLO</name>
<keyword evidence="4" id="KW-0808">Transferase</keyword>
<sequence length="198" mass="21419">MPRPKDRRHSALSKRDSKTKAAEQPVVDCSWNRLDDVPFARTRGVAPRLLPWLVAANPVNYGRPCKLSCAEAVAAALIICGQHAAGVAVLDRFRWGHAFISLNEELLRRYAECETSADVVAAQGAFLEEVEEDRRLVELERAKPEAEDGSSYMSGWDLPPSGSDSEGADGLTSDPEPSGDPPPRARDQGPGPSNSTSP</sequence>
<dbReference type="Proteomes" id="UP001485043">
    <property type="component" value="Unassembled WGS sequence"/>
</dbReference>
<evidence type="ECO:0000259" key="7">
    <source>
        <dbReference type="Pfam" id="PF04034"/>
    </source>
</evidence>
<dbReference type="GO" id="GO:0030490">
    <property type="term" value="P:maturation of SSU-rRNA"/>
    <property type="evidence" value="ECO:0007669"/>
    <property type="project" value="TreeGrafter"/>
</dbReference>
<keyword evidence="9" id="KW-1185">Reference proteome</keyword>